<evidence type="ECO:0000313" key="2">
    <source>
        <dbReference type="Proteomes" id="UP000254461"/>
    </source>
</evidence>
<protein>
    <submittedName>
        <fullName evidence="1">Uncharacterized protein</fullName>
    </submittedName>
</protein>
<name>A0A380JNB7_9STRE</name>
<organism evidence="1 2">
    <name type="scientific">Streptococcus equi subsp. equi</name>
    <dbReference type="NCBI Taxonomy" id="148942"/>
    <lineage>
        <taxon>Bacteria</taxon>
        <taxon>Bacillati</taxon>
        <taxon>Bacillota</taxon>
        <taxon>Bacilli</taxon>
        <taxon>Lactobacillales</taxon>
        <taxon>Streptococcaceae</taxon>
        <taxon>Streptococcus</taxon>
    </lineage>
</organism>
<accession>A0A380JNB7</accession>
<dbReference type="EMBL" id="UHFF01000002">
    <property type="protein sequence ID" value="SUN44660.1"/>
    <property type="molecule type" value="Genomic_DNA"/>
</dbReference>
<dbReference type="AlphaFoldDB" id="A0A380JNB7"/>
<gene>
    <name evidence="1" type="ORF">NCTC12092_00171</name>
</gene>
<evidence type="ECO:0000313" key="1">
    <source>
        <dbReference type="EMBL" id="SUN44660.1"/>
    </source>
</evidence>
<dbReference type="Proteomes" id="UP000254461">
    <property type="component" value="Unassembled WGS sequence"/>
</dbReference>
<dbReference type="RefSeq" id="WP_066028316.1">
    <property type="nucleotide sequence ID" value="NZ_UHFF01000002.1"/>
</dbReference>
<reference evidence="1 2" key="1">
    <citation type="submission" date="2018-06" db="EMBL/GenBank/DDBJ databases">
        <authorList>
            <consortium name="Pathogen Informatics"/>
            <person name="Doyle S."/>
        </authorList>
    </citation>
    <scope>NUCLEOTIDE SEQUENCE [LARGE SCALE GENOMIC DNA]</scope>
    <source>
        <strain evidence="1 2">NCTC12092</strain>
    </source>
</reference>
<proteinExistence type="predicted"/>
<sequence>MRPNRYPYGKSHPRNNITKPIKELVIIFREDESIPEVILNGINLKNSRAGLVSINLNWHTKDVQSIDELVERKVSLEYYDNPGLDMSLCKLSQSFKLI</sequence>